<gene>
    <name evidence="10" type="primary">folP</name>
    <name evidence="10" type="ORF">A1OE_519</name>
</gene>
<dbReference type="GO" id="GO:0046656">
    <property type="term" value="P:folic acid biosynthetic process"/>
    <property type="evidence" value="ECO:0007669"/>
    <property type="project" value="UniProtKB-KW"/>
</dbReference>
<dbReference type="PROSITE" id="PS00792">
    <property type="entry name" value="DHPS_1"/>
    <property type="match status" value="1"/>
</dbReference>
<dbReference type="PROSITE" id="PS00793">
    <property type="entry name" value="DHPS_2"/>
    <property type="match status" value="1"/>
</dbReference>
<dbReference type="Gene3D" id="3.20.20.20">
    <property type="entry name" value="Dihydropteroate synthase-like"/>
    <property type="match status" value="1"/>
</dbReference>
<keyword evidence="7" id="KW-0460">Magnesium</keyword>
<name>K7YMG3_9PROT</name>
<dbReference type="KEGG" id="thal:A1OE_519"/>
<dbReference type="EC" id="2.5.1.15" evidence="4"/>
<evidence type="ECO:0000256" key="3">
    <source>
        <dbReference type="ARBA" id="ARBA00004763"/>
    </source>
</evidence>
<dbReference type="SUPFAM" id="SSF51717">
    <property type="entry name" value="Dihydropteroate synthetase-like"/>
    <property type="match status" value="1"/>
</dbReference>
<organism evidence="10 11">
    <name type="scientific">Candidatus Endolissoclinum faulkneri L2</name>
    <dbReference type="NCBI Taxonomy" id="1193729"/>
    <lineage>
        <taxon>Bacteria</taxon>
        <taxon>Pseudomonadati</taxon>
        <taxon>Pseudomonadota</taxon>
        <taxon>Alphaproteobacteria</taxon>
        <taxon>Rhodospirillales</taxon>
        <taxon>Rhodospirillaceae</taxon>
        <taxon>Candidatus Endolissoclinum</taxon>
    </lineage>
</organism>
<evidence type="ECO:0000256" key="6">
    <source>
        <dbReference type="ARBA" id="ARBA00022723"/>
    </source>
</evidence>
<comment type="pathway">
    <text evidence="3">Cofactor biosynthesis; tetrahydrofolate biosynthesis; 7,8-dihydrofolate from 2-amino-4-hydroxy-6-hydroxymethyl-7,8-dihydropteridine diphosphate and 4-aminobenzoate: step 1/2.</text>
</comment>
<evidence type="ECO:0000313" key="10">
    <source>
        <dbReference type="EMBL" id="AFX98712.1"/>
    </source>
</evidence>
<evidence type="ECO:0000313" key="11">
    <source>
        <dbReference type="Proteomes" id="UP000010077"/>
    </source>
</evidence>
<dbReference type="EMBL" id="CP003539">
    <property type="protein sequence ID" value="AFX98712.1"/>
    <property type="molecule type" value="Genomic_DNA"/>
</dbReference>
<keyword evidence="11" id="KW-1185">Reference proteome</keyword>
<comment type="cofactor">
    <cofactor evidence="2">
        <name>Mg(2+)</name>
        <dbReference type="ChEBI" id="CHEBI:18420"/>
    </cofactor>
</comment>
<dbReference type="STRING" id="1193729.A1OE_519"/>
<dbReference type="RefSeq" id="WP_015088210.1">
    <property type="nucleotide sequence ID" value="NC_019566.1"/>
</dbReference>
<evidence type="ECO:0000256" key="8">
    <source>
        <dbReference type="ARBA" id="ARBA00022909"/>
    </source>
</evidence>
<comment type="catalytic activity">
    <reaction evidence="1">
        <text>(7,8-dihydropterin-6-yl)methyl diphosphate + 4-aminobenzoate = 7,8-dihydropteroate + diphosphate</text>
        <dbReference type="Rhea" id="RHEA:19949"/>
        <dbReference type="ChEBI" id="CHEBI:17836"/>
        <dbReference type="ChEBI" id="CHEBI:17839"/>
        <dbReference type="ChEBI" id="CHEBI:33019"/>
        <dbReference type="ChEBI" id="CHEBI:72950"/>
        <dbReference type="EC" id="2.5.1.15"/>
    </reaction>
</comment>
<dbReference type="PROSITE" id="PS50972">
    <property type="entry name" value="PTERIN_BINDING"/>
    <property type="match status" value="1"/>
</dbReference>
<dbReference type="GO" id="GO:0004156">
    <property type="term" value="F:dihydropteroate synthase activity"/>
    <property type="evidence" value="ECO:0007669"/>
    <property type="project" value="UniProtKB-EC"/>
</dbReference>
<dbReference type="PATRIC" id="fig|1193729.4.peg.278"/>
<dbReference type="InterPro" id="IPR006390">
    <property type="entry name" value="DHP_synth_dom"/>
</dbReference>
<evidence type="ECO:0000259" key="9">
    <source>
        <dbReference type="PROSITE" id="PS50972"/>
    </source>
</evidence>
<dbReference type="InterPro" id="IPR000489">
    <property type="entry name" value="Pterin-binding_dom"/>
</dbReference>
<dbReference type="NCBIfam" id="TIGR01496">
    <property type="entry name" value="DHPS"/>
    <property type="match status" value="1"/>
</dbReference>
<dbReference type="Proteomes" id="UP000010077">
    <property type="component" value="Chromosome"/>
</dbReference>
<reference evidence="10 11" key="1">
    <citation type="journal article" date="2012" name="Proc. Natl. Acad. Sci. U.S.A.">
        <title>Genome streamlining and chemical defense in a coral reef symbiosis.</title>
        <authorList>
            <person name="Kwan J.C."/>
            <person name="Donia M.S."/>
            <person name="Han A.W."/>
            <person name="Hirose E."/>
            <person name="Haygood M.G."/>
            <person name="Schmidt E.W."/>
        </authorList>
    </citation>
    <scope>NUCLEOTIDE SEQUENCE [LARGE SCALE GENOMIC DNA]</scope>
    <source>
        <strain evidence="10 11">L2</strain>
    </source>
</reference>
<dbReference type="AlphaFoldDB" id="K7YMG3"/>
<evidence type="ECO:0000256" key="7">
    <source>
        <dbReference type="ARBA" id="ARBA00022842"/>
    </source>
</evidence>
<proteinExistence type="predicted"/>
<dbReference type="GO" id="GO:0046654">
    <property type="term" value="P:tetrahydrofolate biosynthetic process"/>
    <property type="evidence" value="ECO:0007669"/>
    <property type="project" value="TreeGrafter"/>
</dbReference>
<dbReference type="CDD" id="cd00739">
    <property type="entry name" value="DHPS"/>
    <property type="match status" value="1"/>
</dbReference>
<evidence type="ECO:0000256" key="1">
    <source>
        <dbReference type="ARBA" id="ARBA00000012"/>
    </source>
</evidence>
<evidence type="ECO:0000256" key="2">
    <source>
        <dbReference type="ARBA" id="ARBA00001946"/>
    </source>
</evidence>
<dbReference type="InterPro" id="IPR045031">
    <property type="entry name" value="DHP_synth-like"/>
</dbReference>
<dbReference type="PANTHER" id="PTHR20941">
    <property type="entry name" value="FOLATE SYNTHESIS PROTEINS"/>
    <property type="match status" value="1"/>
</dbReference>
<dbReference type="GO" id="GO:0005829">
    <property type="term" value="C:cytosol"/>
    <property type="evidence" value="ECO:0007669"/>
    <property type="project" value="TreeGrafter"/>
</dbReference>
<sequence>MNFPIIREPSPGRGCSLSAIINPEYARPIDLLYGPMAKTAVDSGDALLLAGGPIAFRALQLICREANGLRVQNVNVPELDSAFLPLGMLECFTKPRSPILNNAIPAIMGIINVTPDSFFDGGRFAARDKAISRGRQLAAAGADILDIGGESTRPGSTEVTVAEEIDRVVPVIEALAVEKYRISIDTRKASVMYAALEAGAEVVNDVSGLMYDSNARELLANNNCPIVLMHMRGTHETMHINSHYSCAPIEVYDELSERLAVAERAGIALERLIIDPGFGFSKSVSHNVLITAWLTMFHGMGRPILFGGSRKSSIGALSRNEPVDARLPGSIALALSAFELGVQAVRVHDVSETAQAFAVRRAIINSS</sequence>
<dbReference type="HOGENOM" id="CLU_008023_0_1_5"/>
<dbReference type="PANTHER" id="PTHR20941:SF1">
    <property type="entry name" value="FOLIC ACID SYNTHESIS PROTEIN FOL1"/>
    <property type="match status" value="1"/>
</dbReference>
<protein>
    <recommendedName>
        <fullName evidence="4">dihydropteroate synthase</fullName>
        <ecNumber evidence="4">2.5.1.15</ecNumber>
    </recommendedName>
</protein>
<dbReference type="GO" id="GO:0046872">
    <property type="term" value="F:metal ion binding"/>
    <property type="evidence" value="ECO:0007669"/>
    <property type="project" value="UniProtKB-KW"/>
</dbReference>
<keyword evidence="5 10" id="KW-0808">Transferase</keyword>
<evidence type="ECO:0000256" key="4">
    <source>
        <dbReference type="ARBA" id="ARBA00012458"/>
    </source>
</evidence>
<dbReference type="eggNOG" id="COG0294">
    <property type="taxonomic scope" value="Bacteria"/>
</dbReference>
<dbReference type="Pfam" id="PF00809">
    <property type="entry name" value="Pterin_bind"/>
    <property type="match status" value="1"/>
</dbReference>
<accession>K7YMG3</accession>
<evidence type="ECO:0000256" key="5">
    <source>
        <dbReference type="ARBA" id="ARBA00022679"/>
    </source>
</evidence>
<keyword evidence="6" id="KW-0479">Metal-binding</keyword>
<keyword evidence="8" id="KW-0289">Folate biosynthesis</keyword>
<dbReference type="InterPro" id="IPR011005">
    <property type="entry name" value="Dihydropteroate_synth-like_sf"/>
</dbReference>
<feature type="domain" description="Pterin-binding" evidence="9">
    <location>
        <begin position="105"/>
        <end position="358"/>
    </location>
</feature>